<protein>
    <recommendedName>
        <fullName evidence="1">TssC1 N-terminal domain-containing protein</fullName>
    </recommendedName>
</protein>
<dbReference type="PANTHER" id="PTHR35565">
    <property type="entry name" value="CYTOPLASMIC PROTEIN-RELATED"/>
    <property type="match status" value="1"/>
</dbReference>
<proteinExistence type="predicted"/>
<sequence>MSSSLNSSAPRYNLKQGNVGEDIMAEIQVGGSRSHAPEVNEKTPLHILLIGNFRGTGHESERKSPKPVCVDRDNLYELPEKLGVRLDGILASADGQTEDIEFQEFEDFEPDELFEKLTLFENLRTLRRRLQNPKHFDAAAAEVMAWAPKQEETPASAPVEASPVSAAAPGSEDLFADVLSQSTDASGSPLETGNWGAFIEEVLSGSNIQKVDPRQDELVAVVDQAIQETMRRVLQGPKFHALEMNWRGLRMLTFQVETHAKLKIYILDTTAQAFREMLQSENWQTSWLAETITMPAKTPGATPWGLVGCLFPFGVNEDDLILAAKLGDICQSAGAAAAIELRATKDQWLDPESSLHEAWNASRMTRPMLNVTGLWPRVQLRLPYGKKYKSTDSFDFEEVSKPGGSQLAWGSPVWLACAAVGNGYNESGWGLDTSAVSQFSDLPVYYDPADDGDAHPCGEYLLTDEESAKLMDIGLSPVISFKNQDRVQIRGLQSLRGGKLQGSWK</sequence>
<evidence type="ECO:0000313" key="3">
    <source>
        <dbReference type="Proteomes" id="UP000240009"/>
    </source>
</evidence>
<reference evidence="2 3" key="1">
    <citation type="submission" date="2018-02" db="EMBL/GenBank/DDBJ databases">
        <title>Comparative genomes isolates from brazilian mangrove.</title>
        <authorList>
            <person name="Araujo J.E."/>
            <person name="Taketani R.G."/>
            <person name="Silva M.C.P."/>
            <person name="Loureco M.V."/>
            <person name="Andreote F.D."/>
        </authorList>
    </citation>
    <scope>NUCLEOTIDE SEQUENCE [LARGE SCALE GENOMIC DNA]</scope>
    <source>
        <strain evidence="2 3">HEX-2 MGV</strain>
    </source>
</reference>
<dbReference type="Proteomes" id="UP000240009">
    <property type="component" value="Unassembled WGS sequence"/>
</dbReference>
<dbReference type="EMBL" id="PUIA01000016">
    <property type="protein sequence ID" value="PQO38959.1"/>
    <property type="molecule type" value="Genomic_DNA"/>
</dbReference>
<dbReference type="InterPro" id="IPR008312">
    <property type="entry name" value="T6SS_TssB1"/>
</dbReference>
<organism evidence="2 3">
    <name type="scientific">Blastopirellula marina</name>
    <dbReference type="NCBI Taxonomy" id="124"/>
    <lineage>
        <taxon>Bacteria</taxon>
        <taxon>Pseudomonadati</taxon>
        <taxon>Planctomycetota</taxon>
        <taxon>Planctomycetia</taxon>
        <taxon>Pirellulales</taxon>
        <taxon>Pirellulaceae</taxon>
        <taxon>Blastopirellula</taxon>
    </lineage>
</organism>
<gene>
    <name evidence="2" type="ORF">C5Y96_03545</name>
</gene>
<accession>A0A2S8G3D1</accession>
<evidence type="ECO:0000313" key="2">
    <source>
        <dbReference type="EMBL" id="PQO38959.1"/>
    </source>
</evidence>
<dbReference type="InterPro" id="IPR010269">
    <property type="entry name" value="T6SS_TssC-like"/>
</dbReference>
<evidence type="ECO:0000259" key="1">
    <source>
        <dbReference type="Pfam" id="PF05943"/>
    </source>
</evidence>
<dbReference type="Pfam" id="PF05591">
    <property type="entry name" value="T6SS_VipA"/>
    <property type="match status" value="1"/>
</dbReference>
<dbReference type="RefSeq" id="WP_105350158.1">
    <property type="nucleotide sequence ID" value="NZ_PUIA01000016.1"/>
</dbReference>
<name>A0A2S8G3D1_9BACT</name>
<feature type="domain" description="TssC1 N-terminal" evidence="1">
    <location>
        <begin position="216"/>
        <end position="495"/>
    </location>
</feature>
<dbReference type="AlphaFoldDB" id="A0A2S8G3D1"/>
<dbReference type="InterPro" id="IPR044031">
    <property type="entry name" value="TssC1_N"/>
</dbReference>
<dbReference type="Pfam" id="PF05943">
    <property type="entry name" value="VipB"/>
    <property type="match status" value="1"/>
</dbReference>
<dbReference type="PANTHER" id="PTHR35565:SF1">
    <property type="entry name" value="TYPE VI SECRETION SYSTEM CONTRACTILE SHEATH LARGE SUBUNIT"/>
    <property type="match status" value="1"/>
</dbReference>
<dbReference type="OrthoDB" id="9764000at2"/>
<comment type="caution">
    <text evidence="2">The sequence shown here is derived from an EMBL/GenBank/DDBJ whole genome shotgun (WGS) entry which is preliminary data.</text>
</comment>